<evidence type="ECO:0000313" key="16">
    <source>
        <dbReference type="Proteomes" id="UP000469871"/>
    </source>
</evidence>
<dbReference type="EMBL" id="JAMWMK010000002">
    <property type="protein sequence ID" value="MDC4246753.1"/>
    <property type="molecule type" value="Genomic_DNA"/>
</dbReference>
<protein>
    <recommendedName>
        <fullName evidence="17">Peptidase</fullName>
    </recommendedName>
</protein>
<reference evidence="9 10" key="1">
    <citation type="submission" date="2016-04" db="EMBL/GenBank/DDBJ databases">
        <authorList>
            <person name="Millard A."/>
        </authorList>
    </citation>
    <scope>NUCLEOTIDE SEQUENCE [LARGE SCALE GENOMIC DNA]</scope>
    <source>
        <strain evidence="9">Isolate 22</strain>
    </source>
</reference>
<dbReference type="Proteomes" id="UP000191171">
    <property type="component" value="Unassembled WGS sequence"/>
</dbReference>
<dbReference type="Proteomes" id="UP000469871">
    <property type="component" value="Unassembled WGS sequence"/>
</dbReference>
<evidence type="ECO:0000313" key="1">
    <source>
        <dbReference type="EMBL" id="KAB7577010.1"/>
    </source>
</evidence>
<evidence type="ECO:0000313" key="14">
    <source>
        <dbReference type="Proteomes" id="UP000249070"/>
    </source>
</evidence>
<dbReference type="OMA" id="AKVHAWE"/>
<dbReference type="EMBL" id="MVGJ01000016">
    <property type="protein sequence ID" value="OOL83410.1"/>
    <property type="molecule type" value="Genomic_DNA"/>
</dbReference>
<dbReference type="EMBL" id="PCGC01000020">
    <property type="protein sequence ID" value="PHL21260.1"/>
    <property type="molecule type" value="Genomic_DNA"/>
</dbReference>
<dbReference type="EMBL" id="QHGU01000002">
    <property type="protein sequence ID" value="PZM57096.1"/>
    <property type="molecule type" value="Genomic_DNA"/>
</dbReference>
<dbReference type="Proteomes" id="UP001141166">
    <property type="component" value="Unassembled WGS sequence"/>
</dbReference>
<dbReference type="Proteomes" id="UP000194737">
    <property type="component" value="Unassembled WGS sequence"/>
</dbReference>
<dbReference type="EMBL" id="PJVH01000010">
    <property type="protein sequence ID" value="RXU90064.1"/>
    <property type="molecule type" value="Genomic_DNA"/>
</dbReference>
<dbReference type="RefSeq" id="WP_002287075.1">
    <property type="nucleotide sequence ID" value="NZ_AP022341.1"/>
</dbReference>
<reference evidence="6 13" key="4">
    <citation type="submission" date="2017-10" db="EMBL/GenBank/DDBJ databases">
        <title>Draft genomes of the Enterococcus faecium isolated from human feces before and after Helicobacter pylori eradication therapy.</title>
        <authorList>
            <person name="Prianichniikov N.A."/>
            <person name="Glushchenko O.E."/>
            <person name="Malakhova M.V."/>
        </authorList>
    </citation>
    <scope>NUCLEOTIDE SEQUENCE [LARGE SCALE GENOMIC DNA]</scope>
    <source>
        <strain evidence="6 13">Hp_5-7</strain>
    </source>
</reference>
<evidence type="ECO:0000313" key="5">
    <source>
        <dbReference type="EMBL" id="OTN99230.1"/>
    </source>
</evidence>
<reference evidence="7 14" key="6">
    <citation type="submission" date="2018-05" db="EMBL/GenBank/DDBJ databases">
        <title>Vancomycin-resistant Enterococcus faecium strain from Chelyabinsk, Russia.</title>
        <authorList>
            <person name="Gostev V."/>
            <person name="Goncharov A."/>
            <person name="Kolodzhieva V."/>
            <person name="Suvorov A."/>
            <person name="Sidorenko S."/>
            <person name="Zueva L."/>
        </authorList>
    </citation>
    <scope>NUCLEOTIDE SEQUENCE [LARGE SCALE GENOMIC DNA]</scope>
    <source>
        <strain evidence="7 14">20</strain>
    </source>
</reference>
<evidence type="ECO:0000313" key="10">
    <source>
        <dbReference type="Proteomes" id="UP000183509"/>
    </source>
</evidence>
<name>A0A133CMQ1_ENTFC</name>
<evidence type="ECO:0000313" key="8">
    <source>
        <dbReference type="EMBL" id="RXU90064.1"/>
    </source>
</evidence>
<evidence type="ECO:0000313" key="3">
    <source>
        <dbReference type="EMBL" id="MDT2369420.1"/>
    </source>
</evidence>
<dbReference type="Proteomes" id="UP000183509">
    <property type="component" value="Unassembled WGS sequence"/>
</dbReference>
<dbReference type="EMBL" id="JARPTX010000010">
    <property type="protein sequence ID" value="MDT2369420.1"/>
    <property type="molecule type" value="Genomic_DNA"/>
</dbReference>
<evidence type="ECO:0000313" key="4">
    <source>
        <dbReference type="EMBL" id="OOL83410.1"/>
    </source>
</evidence>
<evidence type="ECO:0000313" key="11">
    <source>
        <dbReference type="Proteomes" id="UP000191171"/>
    </source>
</evidence>
<reference evidence="1 16" key="7">
    <citation type="submission" date="2019-10" db="EMBL/GenBank/DDBJ databases">
        <title>Evolutionary dynamics of vancomycin-resistant Enterococcus faecium during gastrointestinal tract colonization and bloodstream infection in immunocompromised pediatric patients.</title>
        <authorList>
            <person name="Chilambi G.S."/>
            <person name="Nordstrom H.R."/>
            <person name="Evans D.R."/>
            <person name="Ferrolino J."/>
            <person name="Hayden R.T."/>
            <person name="Maron G.M."/>
            <person name="Vo A.N."/>
            <person name="Gilmore M.S."/>
            <person name="Wolf J."/>
            <person name="Rosch J.W."/>
            <person name="Van Tyne D."/>
        </authorList>
    </citation>
    <scope>NUCLEOTIDE SEQUENCE [LARGE SCALE GENOMIC DNA]</scope>
    <source>
        <strain evidence="1 16">VRECG27</strain>
    </source>
</reference>
<evidence type="ECO:0008006" key="17">
    <source>
        <dbReference type="Google" id="ProtNLM"/>
    </source>
</evidence>
<reference evidence="5 12" key="3">
    <citation type="submission" date="2017-05" db="EMBL/GenBank/DDBJ databases">
        <title>The Genome Sequence of Enterococcus faecium 6F2_DIV0138.</title>
        <authorList>
            <consortium name="The Broad Institute Genomics Platform"/>
            <consortium name="The Broad Institute Genomic Center for Infectious Diseases"/>
            <person name="Earl A."/>
            <person name="Manson A."/>
            <person name="Schwartman J."/>
            <person name="Gilmore M."/>
            <person name="Abouelleil A."/>
            <person name="Cao P."/>
            <person name="Chapman S."/>
            <person name="Cusick C."/>
            <person name="Shea T."/>
            <person name="Young S."/>
            <person name="Neafsey D."/>
            <person name="Nusbaum C."/>
            <person name="Birren B."/>
        </authorList>
    </citation>
    <scope>NUCLEOTIDE SEQUENCE [LARGE SCALE GENOMIC DNA]</scope>
    <source>
        <strain evidence="5 12">6F2_DIV0138</strain>
    </source>
</reference>
<reference evidence="8 15" key="5">
    <citation type="submission" date="2017-12" db="EMBL/GenBank/DDBJ databases">
        <title>A pool of 800 enterococci isolated from chicken carcass rinse samples from New Zealand.</title>
        <authorList>
            <person name="Zhang J."/>
            <person name="Rogers L."/>
            <person name="Midwinter A."/>
            <person name="French N."/>
        </authorList>
    </citation>
    <scope>NUCLEOTIDE SEQUENCE [LARGE SCALE GENOMIC DNA]</scope>
    <source>
        <strain evidence="8 15">EN697</strain>
    </source>
</reference>
<evidence type="ECO:0000313" key="7">
    <source>
        <dbReference type="EMBL" id="PZM57096.1"/>
    </source>
</evidence>
<dbReference type="Proteomes" id="UP000289562">
    <property type="component" value="Unassembled WGS sequence"/>
</dbReference>
<evidence type="ECO:0000313" key="15">
    <source>
        <dbReference type="Proteomes" id="UP000289562"/>
    </source>
</evidence>
<dbReference type="EMBL" id="NGLB01000001">
    <property type="protein sequence ID" value="OTN99230.1"/>
    <property type="molecule type" value="Genomic_DNA"/>
</dbReference>
<reference evidence="2" key="8">
    <citation type="submission" date="2022-05" db="EMBL/GenBank/DDBJ databases">
        <title>Draft genome sequences of Clostridium perfringens strains isolated from Peru.</title>
        <authorList>
            <person name="Hurtado R."/>
            <person name="Lima L."/>
            <person name="Sousa T."/>
            <person name="Jaiswal A.K."/>
            <person name="Tiwari S."/>
            <person name="Maturrano L."/>
            <person name="Brenig B."/>
            <person name="Azevedo V."/>
        </authorList>
    </citation>
    <scope>NUCLEOTIDE SEQUENCE</scope>
    <source>
        <strain evidence="2">CP4</strain>
    </source>
</reference>
<comment type="caution">
    <text evidence="1">The sequence shown here is derived from an EMBL/GenBank/DDBJ whole genome shotgun (WGS) entry which is preliminary data.</text>
</comment>
<gene>
    <name evidence="5" type="ORF">A5804_000716</name>
    <name evidence="4" type="ORF">B1P95_03960</name>
    <name evidence="6" type="ORF">CQR37_09550</name>
    <name evidence="8" type="ORF">CYQ77_04715</name>
    <name evidence="7" type="ORF">DKP91_00690</name>
    <name evidence="9" type="ORF">DTPHA_602590</name>
    <name evidence="1" type="ORF">GBM73_06635</name>
    <name evidence="2" type="ORF">M3X98_01595</name>
    <name evidence="3" type="ORF">P6Z85_04365</name>
</gene>
<reference evidence="3" key="9">
    <citation type="submission" date="2023-03" db="EMBL/GenBank/DDBJ databases">
        <authorList>
            <person name="Shen W."/>
            <person name="Cai J."/>
        </authorList>
    </citation>
    <scope>NUCLEOTIDE SEQUENCE</scope>
    <source>
        <strain evidence="3">B1010-2</strain>
    </source>
</reference>
<dbReference type="GeneID" id="66453582"/>
<dbReference type="EMBL" id="FKLM01000068">
    <property type="protein sequence ID" value="SAM52636.1"/>
    <property type="molecule type" value="Genomic_DNA"/>
</dbReference>
<evidence type="ECO:0000313" key="13">
    <source>
        <dbReference type="Proteomes" id="UP000224303"/>
    </source>
</evidence>
<evidence type="ECO:0000313" key="6">
    <source>
        <dbReference type="EMBL" id="PHL21260.1"/>
    </source>
</evidence>
<accession>A0A133CMQ1</accession>
<dbReference type="Proteomes" id="UP001260956">
    <property type="component" value="Unassembled WGS sequence"/>
</dbReference>
<evidence type="ECO:0000313" key="2">
    <source>
        <dbReference type="EMBL" id="MDC4246753.1"/>
    </source>
</evidence>
<organism evidence="1 16">
    <name type="scientific">Enterococcus faecium</name>
    <name type="common">Streptococcus faecium</name>
    <dbReference type="NCBI Taxonomy" id="1352"/>
    <lineage>
        <taxon>Bacteria</taxon>
        <taxon>Bacillati</taxon>
        <taxon>Bacillota</taxon>
        <taxon>Bacilli</taxon>
        <taxon>Lactobacillales</taxon>
        <taxon>Enterococcaceae</taxon>
        <taxon>Enterococcus</taxon>
    </lineage>
</organism>
<reference evidence="4 11" key="2">
    <citation type="submission" date="2017-02" db="EMBL/GenBank/DDBJ databases">
        <title>Clonality and virulence of isolates of VRE in Hematopoietic Stem Cell Transplanted (HSCT) patients.</title>
        <authorList>
            <person name="Marchi A.P."/>
            <person name="Martins R.C."/>
            <person name="Marie S.K."/>
            <person name="Levin A.S."/>
            <person name="Costa S.F."/>
        </authorList>
    </citation>
    <scope>NUCLEOTIDE SEQUENCE [LARGE SCALE GENOMIC DNA]</scope>
    <source>
        <strain evidence="4 11">LIM1759</strain>
    </source>
</reference>
<dbReference type="Proteomes" id="UP000224303">
    <property type="component" value="Unassembled WGS sequence"/>
</dbReference>
<dbReference type="AlphaFoldDB" id="A0A133CMQ1"/>
<dbReference type="Proteomes" id="UP000249070">
    <property type="component" value="Unassembled WGS sequence"/>
</dbReference>
<dbReference type="EMBL" id="WEFP01000001">
    <property type="protein sequence ID" value="KAB7577010.1"/>
    <property type="molecule type" value="Genomic_DNA"/>
</dbReference>
<evidence type="ECO:0000313" key="9">
    <source>
        <dbReference type="EMBL" id="SAM52636.1"/>
    </source>
</evidence>
<evidence type="ECO:0000313" key="12">
    <source>
        <dbReference type="Proteomes" id="UP000194737"/>
    </source>
</evidence>
<dbReference type="STRING" id="1352.AL014_09000"/>
<sequence>MKKMMFGVAALIVIGITGMTGLLNAAFHMDDISDQEYRISLKKAAAIVKNETKEHNISAIHFAVEKDLENPTNATYEYQFFCEGQVIAVNPSTGKTTVRNDTEKAAEHLFDIEKTEEFKQPQAAMKEAVSYYGKKAKVKEWTLLVKDERPYYKVRLIDGEQDRQVWISA</sequence>
<proteinExistence type="predicted"/>